<name>A0A2Z7DFF6_9LAMI</name>
<dbReference type="GO" id="GO:0006357">
    <property type="term" value="P:regulation of transcription by RNA polymerase II"/>
    <property type="evidence" value="ECO:0007669"/>
    <property type="project" value="TreeGrafter"/>
</dbReference>
<proteinExistence type="predicted"/>
<dbReference type="PANTHER" id="PTHR34396:SF25">
    <property type="entry name" value="BOUNDARY ELEMENT ASSOCIATED FACTOR"/>
    <property type="match status" value="1"/>
</dbReference>
<organism evidence="1 2">
    <name type="scientific">Dorcoceras hygrometricum</name>
    <dbReference type="NCBI Taxonomy" id="472368"/>
    <lineage>
        <taxon>Eukaryota</taxon>
        <taxon>Viridiplantae</taxon>
        <taxon>Streptophyta</taxon>
        <taxon>Embryophyta</taxon>
        <taxon>Tracheophyta</taxon>
        <taxon>Spermatophyta</taxon>
        <taxon>Magnoliopsida</taxon>
        <taxon>eudicotyledons</taxon>
        <taxon>Gunneridae</taxon>
        <taxon>Pentapetalae</taxon>
        <taxon>asterids</taxon>
        <taxon>lamiids</taxon>
        <taxon>Lamiales</taxon>
        <taxon>Gesneriaceae</taxon>
        <taxon>Didymocarpoideae</taxon>
        <taxon>Trichosporeae</taxon>
        <taxon>Loxocarpinae</taxon>
        <taxon>Dorcoceras</taxon>
    </lineage>
</organism>
<gene>
    <name evidence="1" type="ORF">F511_24318</name>
</gene>
<dbReference type="PANTHER" id="PTHR34396">
    <property type="entry name" value="OS03G0264950 PROTEIN-RELATED"/>
    <property type="match status" value="1"/>
</dbReference>
<dbReference type="OrthoDB" id="1900170at2759"/>
<dbReference type="SMART" id="SM00614">
    <property type="entry name" value="ZnF_BED"/>
    <property type="match status" value="1"/>
</dbReference>
<evidence type="ECO:0000313" key="2">
    <source>
        <dbReference type="Proteomes" id="UP000250235"/>
    </source>
</evidence>
<dbReference type="GO" id="GO:0005634">
    <property type="term" value="C:nucleus"/>
    <property type="evidence" value="ECO:0007669"/>
    <property type="project" value="TreeGrafter"/>
</dbReference>
<sequence length="137" mass="15619">MEAGGSKRKFRSAAWAHFERKLIGGKWKAICNDCKKALGGETKNGTRHLLDHMKTCLHKKQKNIKKSLLQPTKVTDEAMVLGTYHFNQDHARKELAIMITLHEYPLSIVDHVGFRRYSCALQPLFKVVSGTQLRMIS</sequence>
<keyword evidence="2" id="KW-1185">Reference proteome</keyword>
<accession>A0A2Z7DFF6</accession>
<dbReference type="Proteomes" id="UP000250235">
    <property type="component" value="Unassembled WGS sequence"/>
</dbReference>
<dbReference type="AlphaFoldDB" id="A0A2Z7DFF6"/>
<evidence type="ECO:0008006" key="3">
    <source>
        <dbReference type="Google" id="ProtNLM"/>
    </source>
</evidence>
<dbReference type="InterPro" id="IPR053031">
    <property type="entry name" value="Cuticle_assoc_protein"/>
</dbReference>
<dbReference type="GO" id="GO:1990837">
    <property type="term" value="F:sequence-specific double-stranded DNA binding"/>
    <property type="evidence" value="ECO:0007669"/>
    <property type="project" value="TreeGrafter"/>
</dbReference>
<dbReference type="EMBL" id="KQ986373">
    <property type="protein sequence ID" value="KZV58677.1"/>
    <property type="molecule type" value="Genomic_DNA"/>
</dbReference>
<reference evidence="1 2" key="1">
    <citation type="journal article" date="2015" name="Proc. Natl. Acad. Sci. U.S.A.">
        <title>The resurrection genome of Boea hygrometrica: A blueprint for survival of dehydration.</title>
        <authorList>
            <person name="Xiao L."/>
            <person name="Yang G."/>
            <person name="Zhang L."/>
            <person name="Yang X."/>
            <person name="Zhao S."/>
            <person name="Ji Z."/>
            <person name="Zhou Q."/>
            <person name="Hu M."/>
            <person name="Wang Y."/>
            <person name="Chen M."/>
            <person name="Xu Y."/>
            <person name="Jin H."/>
            <person name="Xiao X."/>
            <person name="Hu G."/>
            <person name="Bao F."/>
            <person name="Hu Y."/>
            <person name="Wan P."/>
            <person name="Li L."/>
            <person name="Deng X."/>
            <person name="Kuang T."/>
            <person name="Xiang C."/>
            <person name="Zhu J.K."/>
            <person name="Oliver M.J."/>
            <person name="He Y."/>
        </authorList>
    </citation>
    <scope>NUCLEOTIDE SEQUENCE [LARGE SCALE GENOMIC DNA]</scope>
    <source>
        <strain evidence="2">cv. XS01</strain>
    </source>
</reference>
<evidence type="ECO:0000313" key="1">
    <source>
        <dbReference type="EMBL" id="KZV58677.1"/>
    </source>
</evidence>
<protein>
    <recommendedName>
        <fullName evidence="3">BED-type domain-containing protein</fullName>
    </recommendedName>
</protein>